<dbReference type="InterPro" id="IPR007462">
    <property type="entry name" value="COV1-like"/>
</dbReference>
<sequence>FVVKAIFTFLDELLLPYLMPQLGYWVPGIGIIITFVGIYFIGILVTNFIGRKFISLGEKIVLNIPVAKSIYGSVKQIMEAFSFKSEDSGKKVVMVEYPKENVWSIGLVNGEIKHPNNDEMLYNILIIAAINPTSGFFVLVPQSKVVHLNISVEEAMKWIVSGGIVIPEGF</sequence>
<accession>X1AVF7</accession>
<keyword evidence="1" id="KW-0812">Transmembrane</keyword>
<dbReference type="EMBL" id="BART01014260">
    <property type="protein sequence ID" value="GAG86700.1"/>
    <property type="molecule type" value="Genomic_DNA"/>
</dbReference>
<dbReference type="PANTHER" id="PTHR31876">
    <property type="entry name" value="COV-LIKE PROTEIN 1"/>
    <property type="match status" value="1"/>
</dbReference>
<dbReference type="Pfam" id="PF04367">
    <property type="entry name" value="DUF502"/>
    <property type="match status" value="1"/>
</dbReference>
<protein>
    <recommendedName>
        <fullName evidence="3">DUF502 domain-containing protein</fullName>
    </recommendedName>
</protein>
<feature type="non-terminal residue" evidence="2">
    <location>
        <position position="170"/>
    </location>
</feature>
<feature type="non-terminal residue" evidence="2">
    <location>
        <position position="1"/>
    </location>
</feature>
<evidence type="ECO:0008006" key="3">
    <source>
        <dbReference type="Google" id="ProtNLM"/>
    </source>
</evidence>
<feature type="transmembrane region" description="Helical" evidence="1">
    <location>
        <begin position="24"/>
        <end position="49"/>
    </location>
</feature>
<organism evidence="2">
    <name type="scientific">marine sediment metagenome</name>
    <dbReference type="NCBI Taxonomy" id="412755"/>
    <lineage>
        <taxon>unclassified sequences</taxon>
        <taxon>metagenomes</taxon>
        <taxon>ecological metagenomes</taxon>
    </lineage>
</organism>
<proteinExistence type="predicted"/>
<name>X1AVF7_9ZZZZ</name>
<evidence type="ECO:0000313" key="2">
    <source>
        <dbReference type="EMBL" id="GAG86700.1"/>
    </source>
</evidence>
<keyword evidence="1" id="KW-1133">Transmembrane helix</keyword>
<dbReference type="AlphaFoldDB" id="X1AVF7"/>
<evidence type="ECO:0000256" key="1">
    <source>
        <dbReference type="SAM" id="Phobius"/>
    </source>
</evidence>
<keyword evidence="1" id="KW-0472">Membrane</keyword>
<comment type="caution">
    <text evidence="2">The sequence shown here is derived from an EMBL/GenBank/DDBJ whole genome shotgun (WGS) entry which is preliminary data.</text>
</comment>
<dbReference type="PANTHER" id="PTHR31876:SF26">
    <property type="entry name" value="PROTEIN LIKE COV 2"/>
    <property type="match status" value="1"/>
</dbReference>
<reference evidence="2" key="1">
    <citation type="journal article" date="2014" name="Front. Microbiol.">
        <title>High frequency of phylogenetically diverse reductive dehalogenase-homologous genes in deep subseafloor sedimentary metagenomes.</title>
        <authorList>
            <person name="Kawai M."/>
            <person name="Futagami T."/>
            <person name="Toyoda A."/>
            <person name="Takaki Y."/>
            <person name="Nishi S."/>
            <person name="Hori S."/>
            <person name="Arai W."/>
            <person name="Tsubouchi T."/>
            <person name="Morono Y."/>
            <person name="Uchiyama I."/>
            <person name="Ito T."/>
            <person name="Fujiyama A."/>
            <person name="Inagaki F."/>
            <person name="Takami H."/>
        </authorList>
    </citation>
    <scope>NUCLEOTIDE SEQUENCE</scope>
    <source>
        <strain evidence="2">Expedition CK06-06</strain>
    </source>
</reference>
<gene>
    <name evidence="2" type="ORF">S01H4_28584</name>
</gene>
<feature type="transmembrane region" description="Helical" evidence="1">
    <location>
        <begin position="120"/>
        <end position="140"/>
    </location>
</feature>